<dbReference type="GO" id="GO:0016787">
    <property type="term" value="F:hydrolase activity"/>
    <property type="evidence" value="ECO:0007669"/>
    <property type="project" value="UniProtKB-KW"/>
</dbReference>
<feature type="domain" description="SGNH hydrolase-type esterase" evidence="3">
    <location>
        <begin position="187"/>
        <end position="369"/>
    </location>
</feature>
<name>A0ABW5VBL6_9FLAO</name>
<dbReference type="InterPro" id="IPR051532">
    <property type="entry name" value="Ester_Hydrolysis_Enzymes"/>
</dbReference>
<protein>
    <submittedName>
        <fullName evidence="5">SGNH/GDSL hydrolase family protein</fullName>
    </submittedName>
</protein>
<keyword evidence="6" id="KW-1185">Reference proteome</keyword>
<dbReference type="CDD" id="cd01844">
    <property type="entry name" value="SGNH_hydrolase_like_6"/>
    <property type="match status" value="1"/>
</dbReference>
<dbReference type="PANTHER" id="PTHR30383">
    <property type="entry name" value="THIOESTERASE 1/PROTEASE 1/LYSOPHOSPHOLIPASE L1"/>
    <property type="match status" value="1"/>
</dbReference>
<feature type="domain" description="SGNH hydrolase-type esterase" evidence="2">
    <location>
        <begin position="416"/>
        <end position="580"/>
    </location>
</feature>
<keyword evidence="5" id="KW-0378">Hydrolase</keyword>
<dbReference type="Proteomes" id="UP001597532">
    <property type="component" value="Unassembled WGS sequence"/>
</dbReference>
<dbReference type="Gene3D" id="3.40.50.1110">
    <property type="entry name" value="SGNH hydrolase"/>
    <property type="match status" value="2"/>
</dbReference>
<evidence type="ECO:0000259" key="3">
    <source>
        <dbReference type="Pfam" id="PF14606"/>
    </source>
</evidence>
<dbReference type="SUPFAM" id="SSF52266">
    <property type="entry name" value="SGNH hydrolase"/>
    <property type="match status" value="2"/>
</dbReference>
<dbReference type="InterPro" id="IPR032740">
    <property type="entry name" value="GxDLY"/>
</dbReference>
<evidence type="ECO:0000259" key="4">
    <source>
        <dbReference type="Pfam" id="PF14607"/>
    </source>
</evidence>
<dbReference type="EMBL" id="JBHUOK010000002">
    <property type="protein sequence ID" value="MFD2788294.1"/>
    <property type="molecule type" value="Genomic_DNA"/>
</dbReference>
<gene>
    <name evidence="5" type="ORF">ACFS1K_00810</name>
</gene>
<evidence type="ECO:0000259" key="2">
    <source>
        <dbReference type="Pfam" id="PF13472"/>
    </source>
</evidence>
<dbReference type="InterPro" id="IPR036514">
    <property type="entry name" value="SGNH_hydro_sf"/>
</dbReference>
<dbReference type="Pfam" id="PF13472">
    <property type="entry name" value="Lipase_GDSL_2"/>
    <property type="match status" value="1"/>
</dbReference>
<feature type="chain" id="PRO_5046834046" evidence="1">
    <location>
        <begin position="22"/>
        <end position="596"/>
    </location>
</feature>
<feature type="domain" description="SGNH hydrolase-type esterase N-terminal" evidence="4">
    <location>
        <begin position="28"/>
        <end position="177"/>
    </location>
</feature>
<feature type="signal peptide" evidence="1">
    <location>
        <begin position="1"/>
        <end position="21"/>
    </location>
</feature>
<organism evidence="5 6">
    <name type="scientific">Arenibacter antarcticus</name>
    <dbReference type="NCBI Taxonomy" id="2040469"/>
    <lineage>
        <taxon>Bacteria</taxon>
        <taxon>Pseudomonadati</taxon>
        <taxon>Bacteroidota</taxon>
        <taxon>Flavobacteriia</taxon>
        <taxon>Flavobacteriales</taxon>
        <taxon>Flavobacteriaceae</taxon>
        <taxon>Arenibacter</taxon>
    </lineage>
</organism>
<accession>A0ABW5VBL6</accession>
<dbReference type="Pfam" id="PF14606">
    <property type="entry name" value="Lipase_GDSL_3"/>
    <property type="match status" value="1"/>
</dbReference>
<comment type="caution">
    <text evidence="5">The sequence shown here is derived from an EMBL/GenBank/DDBJ whole genome shotgun (WGS) entry which is preliminary data.</text>
</comment>
<evidence type="ECO:0000313" key="5">
    <source>
        <dbReference type="EMBL" id="MFD2788294.1"/>
    </source>
</evidence>
<evidence type="ECO:0000313" key="6">
    <source>
        <dbReference type="Proteomes" id="UP001597532"/>
    </source>
</evidence>
<keyword evidence="1" id="KW-0732">Signal</keyword>
<dbReference type="Pfam" id="PF14607">
    <property type="entry name" value="GxDLY"/>
    <property type="match status" value="1"/>
</dbReference>
<dbReference type="InterPro" id="IPR013830">
    <property type="entry name" value="SGNH_hydro"/>
</dbReference>
<reference evidence="6" key="1">
    <citation type="journal article" date="2019" name="Int. J. Syst. Evol. Microbiol.">
        <title>The Global Catalogue of Microorganisms (GCM) 10K type strain sequencing project: providing services to taxonomists for standard genome sequencing and annotation.</title>
        <authorList>
            <consortium name="The Broad Institute Genomics Platform"/>
            <consortium name="The Broad Institute Genome Sequencing Center for Infectious Disease"/>
            <person name="Wu L."/>
            <person name="Ma J."/>
        </authorList>
    </citation>
    <scope>NUCLEOTIDE SEQUENCE [LARGE SCALE GENOMIC DNA]</scope>
    <source>
        <strain evidence="6">KCTC 52924</strain>
    </source>
</reference>
<dbReference type="PANTHER" id="PTHR30383:SF5">
    <property type="entry name" value="SGNH HYDROLASE-TYPE ESTERASE DOMAIN-CONTAINING PROTEIN"/>
    <property type="match status" value="1"/>
</dbReference>
<evidence type="ECO:0000256" key="1">
    <source>
        <dbReference type="SAM" id="SignalP"/>
    </source>
</evidence>
<sequence>MSVFRIFLFSILFLGFENISAQETDSMVWWNPTNSSFPVVQGQAWPDQVAGTYHRLPEKSENTVRPAVWNLSKDAAGLSIRFWSDARSISVRYTVKGSHAMPHMPATGVSGVDLYAKSSDGESQWYRGRYSFGDTIHYHYNSIDPREKYHEKGREYQLYLPLYNEVEWLEIGVSPESDLNPLPLRQERPIVIYGTSIAQGGCASRPGMAWTSILERKLDRPLINLGFSGNGRLESELIDLITEIDAKVVVLDCLPNLVATKNRSLEEVLQLMKSAVFKIREKRPKVPILLVEHGGYSDGLVDVERKKAYTDLNRMAQQAFNQLQVAGVSNLYLLGKEEINLSMESFVDGTHPTDLGMMEYALAYEKKIREILKEPIGIYSTTKPVTQAREPGMYSWEERHQKLIQLNRENPPKVCFLGNSIVHYWGGLPEAPRSNGEQSWEDNFGDFKTRNFGFGWDRIENVLWRVYQGELDGFEADQIVLMIGTNNLHLNSDKEILVGLEILVQAIRQRQPKAKLLLVGFLPRVKDEFRIRNLNLEIAKLASSNTLKYVDVGPVLLQKDQKIDATLFSDGLHPNDKGYSLLGRELRKYIMPNSGH</sequence>
<dbReference type="Gene3D" id="2.60.120.260">
    <property type="entry name" value="Galactose-binding domain-like"/>
    <property type="match status" value="1"/>
</dbReference>
<dbReference type="RefSeq" id="WP_251807573.1">
    <property type="nucleotide sequence ID" value="NZ_CP166679.1"/>
</dbReference>
<proteinExistence type="predicted"/>